<evidence type="ECO:0000259" key="1">
    <source>
        <dbReference type="Pfam" id="PF07883"/>
    </source>
</evidence>
<dbReference type="PANTHER" id="PTHR36440:SF1">
    <property type="entry name" value="PUTATIVE (AFU_ORTHOLOGUE AFUA_8G07350)-RELATED"/>
    <property type="match status" value="1"/>
</dbReference>
<feature type="domain" description="Cupin type-2" evidence="1">
    <location>
        <begin position="42"/>
        <end position="92"/>
    </location>
</feature>
<reference evidence="2" key="1">
    <citation type="submission" date="2016-04" db="EMBL/GenBank/DDBJ databases">
        <title>Fast-growing isolate from the root nodules of Vavilovia formosa.</title>
        <authorList>
            <person name="Kimeklis A."/>
            <person name="Safronova V."/>
            <person name="Belimov A."/>
            <person name="Andronov E."/>
        </authorList>
    </citation>
    <scope>NUCLEOTIDE SEQUENCE [LARGE SCALE GENOMIC DNA]</scope>
    <source>
        <strain evidence="2">Vaf-46</strain>
    </source>
</reference>
<dbReference type="InterPro" id="IPR011051">
    <property type="entry name" value="RmlC_Cupin_sf"/>
</dbReference>
<dbReference type="Pfam" id="PF07883">
    <property type="entry name" value="Cupin_2"/>
    <property type="match status" value="1"/>
</dbReference>
<sequence>MNIYTQPQQSHSWNGTTYRILLSSDETQGAMSIVHGVAGPLEGPPSHIHGAEDETFLVLEGVIDFELEGTVFRRGPMETAHIPRGKRHSFRTGPDGAVCIAVLTPGGFEGFFEEVAAAGFQIPRDIAAVAECAARYGSQFTGPGLAQRG</sequence>
<dbReference type="InterPro" id="IPR053146">
    <property type="entry name" value="QDO-like"/>
</dbReference>
<proteinExistence type="predicted"/>
<dbReference type="PANTHER" id="PTHR36440">
    <property type="entry name" value="PUTATIVE (AFU_ORTHOLOGUE AFUA_8G07350)-RELATED"/>
    <property type="match status" value="1"/>
</dbReference>
<organism evidence="2">
    <name type="scientific">Rhizobium leguminosarum</name>
    <dbReference type="NCBI Taxonomy" id="384"/>
    <lineage>
        <taxon>Bacteria</taxon>
        <taxon>Pseudomonadati</taxon>
        <taxon>Pseudomonadota</taxon>
        <taxon>Alphaproteobacteria</taxon>
        <taxon>Hyphomicrobiales</taxon>
        <taxon>Rhizobiaceae</taxon>
        <taxon>Rhizobium/Agrobacterium group</taxon>
        <taxon>Rhizobium</taxon>
    </lineage>
</organism>
<dbReference type="Gene3D" id="2.60.120.10">
    <property type="entry name" value="Jelly Rolls"/>
    <property type="match status" value="1"/>
</dbReference>
<comment type="caution">
    <text evidence="2">The sequence shown here is derived from an EMBL/GenBank/DDBJ whole genome shotgun (WGS) entry which is preliminary data.</text>
</comment>
<dbReference type="InterPro" id="IPR014710">
    <property type="entry name" value="RmlC-like_jellyroll"/>
</dbReference>
<gene>
    <name evidence="2" type="ORF">A4U53_00620</name>
</gene>
<dbReference type="eggNOG" id="COG0662">
    <property type="taxonomic scope" value="Bacteria"/>
</dbReference>
<dbReference type="InterPro" id="IPR013096">
    <property type="entry name" value="Cupin_2"/>
</dbReference>
<dbReference type="EMBL" id="LWBS01000109">
    <property type="protein sequence ID" value="OAP95377.1"/>
    <property type="molecule type" value="Genomic_DNA"/>
</dbReference>
<dbReference type="AlphaFoldDB" id="A0A179BUM3"/>
<accession>A0A179BUM3</accession>
<name>A0A179BUM3_RHILE</name>
<protein>
    <submittedName>
        <fullName evidence="2">Cupin</fullName>
    </submittedName>
</protein>
<evidence type="ECO:0000313" key="2">
    <source>
        <dbReference type="EMBL" id="OAP95377.1"/>
    </source>
</evidence>
<dbReference type="RefSeq" id="WP_064246643.1">
    <property type="nucleotide sequence ID" value="NZ_CAXUSC020000003.1"/>
</dbReference>
<dbReference type="SUPFAM" id="SSF51182">
    <property type="entry name" value="RmlC-like cupins"/>
    <property type="match status" value="1"/>
</dbReference>